<proteinExistence type="predicted"/>
<keyword evidence="2" id="KW-1185">Reference proteome</keyword>
<evidence type="ECO:0008006" key="3">
    <source>
        <dbReference type="Google" id="ProtNLM"/>
    </source>
</evidence>
<sequence length="173" mass="18631">MKEVAAAAASKKKEAVAVRRKKDAAAVVEGHLLSAAAVVEGHLLSASGVEEGRKGVLKLCTAIEENACFFSSVLAHHKKNATVKLDHVQLGHTECLGTLDGTYINVQTPLVDKPRYRNRKGGISVNILGVVDRNMNFVYMLLGWEGFAADGRVLWDAVNRANGLKVPTDELNV</sequence>
<gene>
    <name evidence="1" type="ORF">BUALT_Bualt16G0073000</name>
</gene>
<dbReference type="EMBL" id="WHWC01000016">
    <property type="protein sequence ID" value="KAG8367446.1"/>
    <property type="molecule type" value="Genomic_DNA"/>
</dbReference>
<comment type="caution">
    <text evidence="1">The sequence shown here is derived from an EMBL/GenBank/DDBJ whole genome shotgun (WGS) entry which is preliminary data.</text>
</comment>
<dbReference type="AlphaFoldDB" id="A0AAV6WAG4"/>
<name>A0AAV6WAG4_9LAMI</name>
<protein>
    <recommendedName>
        <fullName evidence="3">DDE Tnp4 domain-containing protein</fullName>
    </recommendedName>
</protein>
<accession>A0AAV6WAG4</accession>
<reference evidence="1" key="1">
    <citation type="submission" date="2019-10" db="EMBL/GenBank/DDBJ databases">
        <authorList>
            <person name="Zhang R."/>
            <person name="Pan Y."/>
            <person name="Wang J."/>
            <person name="Ma R."/>
            <person name="Yu S."/>
        </authorList>
    </citation>
    <scope>NUCLEOTIDE SEQUENCE</scope>
    <source>
        <strain evidence="1">LA-IB0</strain>
        <tissue evidence="1">Leaf</tissue>
    </source>
</reference>
<evidence type="ECO:0000313" key="1">
    <source>
        <dbReference type="EMBL" id="KAG8367446.1"/>
    </source>
</evidence>
<dbReference type="Proteomes" id="UP000826271">
    <property type="component" value="Unassembled WGS sequence"/>
</dbReference>
<evidence type="ECO:0000313" key="2">
    <source>
        <dbReference type="Proteomes" id="UP000826271"/>
    </source>
</evidence>
<organism evidence="1 2">
    <name type="scientific">Buddleja alternifolia</name>
    <dbReference type="NCBI Taxonomy" id="168488"/>
    <lineage>
        <taxon>Eukaryota</taxon>
        <taxon>Viridiplantae</taxon>
        <taxon>Streptophyta</taxon>
        <taxon>Embryophyta</taxon>
        <taxon>Tracheophyta</taxon>
        <taxon>Spermatophyta</taxon>
        <taxon>Magnoliopsida</taxon>
        <taxon>eudicotyledons</taxon>
        <taxon>Gunneridae</taxon>
        <taxon>Pentapetalae</taxon>
        <taxon>asterids</taxon>
        <taxon>lamiids</taxon>
        <taxon>Lamiales</taxon>
        <taxon>Scrophulariaceae</taxon>
        <taxon>Buddlejeae</taxon>
        <taxon>Buddleja</taxon>
    </lineage>
</organism>